<feature type="transmembrane region" description="Helical" evidence="1">
    <location>
        <begin position="176"/>
        <end position="197"/>
    </location>
</feature>
<proteinExistence type="predicted"/>
<evidence type="ECO:0000313" key="2">
    <source>
        <dbReference type="EMBL" id="NJB96333.1"/>
    </source>
</evidence>
<keyword evidence="3" id="KW-1185">Reference proteome</keyword>
<sequence>MSGAPKQGRRWLWLEYAMGAGVLLLIGRAMAVLYFEGYLPQPFFYEPADTFMDWFNTAYWARDTGTYDSWLTIYPPLSFVVLRFLGKSSCYAGAEGQVVRDCDWIGLIAIHAIFVLNIVLVALTYKKIDRRTAIPRAIALSSGMPMLFALERGNILLLCFTATLLGFGPLIRSARIRWIFAGIAVNFKIYLIAAIVAQLLRRRWLWCEGALIATVTVYLLSFGILGVGTPYEIIRNITEFSSGFIAAQVLDVWYSVTYGPLISLLQGVSFPVTSVIGSRTAEIGLTVLPAWVHIGQASILIAAAATWLRPEVVPAYRTAFFGTALALMTSEAGGYTQTMIMLFVFMEPWRGVGRPLAIMICYILCLPADIIIGYIPPLVRDSYLAGRQVEVHLGVALGMFLRPGLLILVSISLSAVTIHDVWRDIRLQGWRNRWRYRRDLPLLPGVLRPERPYPERSTQS</sequence>
<comment type="caution">
    <text evidence="2">The sequence shown here is derived from an EMBL/GenBank/DDBJ whole genome shotgun (WGS) entry which is preliminary data.</text>
</comment>
<feature type="transmembrane region" description="Helical" evidence="1">
    <location>
        <begin position="320"/>
        <end position="344"/>
    </location>
</feature>
<keyword evidence="1" id="KW-0472">Membrane</keyword>
<dbReference type="EMBL" id="JAATJB010000001">
    <property type="protein sequence ID" value="NJB96333.1"/>
    <property type="molecule type" value="Genomic_DNA"/>
</dbReference>
<keyword evidence="1" id="KW-0812">Transmembrane</keyword>
<feature type="transmembrane region" description="Helical" evidence="1">
    <location>
        <begin position="288"/>
        <end position="308"/>
    </location>
</feature>
<evidence type="ECO:0008006" key="4">
    <source>
        <dbReference type="Google" id="ProtNLM"/>
    </source>
</evidence>
<feature type="transmembrane region" description="Helical" evidence="1">
    <location>
        <begin position="12"/>
        <end position="35"/>
    </location>
</feature>
<protein>
    <recommendedName>
        <fullName evidence="4">DUF2029 domain-containing protein</fullName>
    </recommendedName>
</protein>
<dbReference type="AlphaFoldDB" id="A0A7X6BBB6"/>
<evidence type="ECO:0000256" key="1">
    <source>
        <dbReference type="SAM" id="Phobius"/>
    </source>
</evidence>
<evidence type="ECO:0000313" key="3">
    <source>
        <dbReference type="Proteomes" id="UP000531251"/>
    </source>
</evidence>
<dbReference type="Proteomes" id="UP000531251">
    <property type="component" value="Unassembled WGS sequence"/>
</dbReference>
<accession>A0A7X6BBB6</accession>
<organism evidence="2 3">
    <name type="scientific">Sphingomonas trueperi</name>
    <dbReference type="NCBI Taxonomy" id="53317"/>
    <lineage>
        <taxon>Bacteria</taxon>
        <taxon>Pseudomonadati</taxon>
        <taxon>Pseudomonadota</taxon>
        <taxon>Alphaproteobacteria</taxon>
        <taxon>Sphingomonadales</taxon>
        <taxon>Sphingomonadaceae</taxon>
        <taxon>Sphingomonas</taxon>
    </lineage>
</organism>
<name>A0A7X6BBB6_9SPHN</name>
<feature type="transmembrane region" description="Helical" evidence="1">
    <location>
        <begin position="395"/>
        <end position="418"/>
    </location>
</feature>
<feature type="transmembrane region" description="Helical" evidence="1">
    <location>
        <begin position="104"/>
        <end position="125"/>
    </location>
</feature>
<feature type="transmembrane region" description="Helical" evidence="1">
    <location>
        <begin position="356"/>
        <end position="375"/>
    </location>
</feature>
<gene>
    <name evidence="2" type="ORF">GGR89_000625</name>
</gene>
<dbReference type="RefSeq" id="WP_167712724.1">
    <property type="nucleotide sequence ID" value="NZ_BAAADY010000001.1"/>
</dbReference>
<keyword evidence="1" id="KW-1133">Transmembrane helix</keyword>
<feature type="transmembrane region" description="Helical" evidence="1">
    <location>
        <begin position="253"/>
        <end position="276"/>
    </location>
</feature>
<feature type="transmembrane region" description="Helical" evidence="1">
    <location>
        <begin position="209"/>
        <end position="233"/>
    </location>
</feature>
<feature type="transmembrane region" description="Helical" evidence="1">
    <location>
        <begin position="146"/>
        <end position="170"/>
    </location>
</feature>
<reference evidence="2 3" key="1">
    <citation type="submission" date="2020-03" db="EMBL/GenBank/DDBJ databases">
        <title>Genomic Encyclopedia of Type Strains, Phase IV (KMG-IV): sequencing the most valuable type-strain genomes for metagenomic binning, comparative biology and taxonomic classification.</title>
        <authorList>
            <person name="Goeker M."/>
        </authorList>
    </citation>
    <scope>NUCLEOTIDE SEQUENCE [LARGE SCALE GENOMIC DNA]</scope>
    <source>
        <strain evidence="2 3">DSM 7225</strain>
    </source>
</reference>